<dbReference type="OrthoDB" id="9893972at2759"/>
<evidence type="ECO:0000259" key="2">
    <source>
        <dbReference type="PROSITE" id="PS50835"/>
    </source>
</evidence>
<name>A0A8S3Q6T8_MYTED</name>
<accession>A0A8S3Q6T8</accession>
<evidence type="ECO:0000256" key="1">
    <source>
        <dbReference type="ARBA" id="ARBA00023157"/>
    </source>
</evidence>
<keyword evidence="3" id="KW-0378">Hydrolase</keyword>
<keyword evidence="4" id="KW-1185">Reference proteome</keyword>
<dbReference type="PROSITE" id="PS50835">
    <property type="entry name" value="IG_LIKE"/>
    <property type="match status" value="1"/>
</dbReference>
<dbReference type="AlphaFoldDB" id="A0A8S3Q6T8"/>
<sequence>MYQTAEKPAKTGSYIILIIHTITLTITTAEIQGQMLLENLGVILATTLNLKCVPFQFVNSKNDKDNAGGPWCYVNETRGWNRCNIPVCGEPMIKVAPQIILKDKITVDEGSRNSRIPCFAEGIPLPIIKWDQTRYTSHGSGHSHIIYSKVDYYTDAMLTPQNEDE</sequence>
<dbReference type="EMBL" id="CAJPWZ010000346">
    <property type="protein sequence ID" value="CAG2190947.1"/>
    <property type="molecule type" value="Genomic_DNA"/>
</dbReference>
<evidence type="ECO:0000313" key="4">
    <source>
        <dbReference type="Proteomes" id="UP000683360"/>
    </source>
</evidence>
<dbReference type="Proteomes" id="UP000683360">
    <property type="component" value="Unassembled WGS sequence"/>
</dbReference>
<gene>
    <name evidence="3" type="ORF">MEDL_6207</name>
</gene>
<keyword evidence="1" id="KW-1015">Disulfide bond</keyword>
<protein>
    <submittedName>
        <fullName evidence="3">F2</fullName>
        <ecNumber evidence="3">3.4.21.5</ecNumber>
    </submittedName>
</protein>
<feature type="domain" description="Ig-like" evidence="2">
    <location>
        <begin position="91"/>
        <end position="165"/>
    </location>
</feature>
<evidence type="ECO:0000313" key="3">
    <source>
        <dbReference type="EMBL" id="CAG2190947.1"/>
    </source>
</evidence>
<dbReference type="GO" id="GO:0004252">
    <property type="term" value="F:serine-type endopeptidase activity"/>
    <property type="evidence" value="ECO:0007669"/>
    <property type="project" value="UniProtKB-EC"/>
</dbReference>
<proteinExistence type="predicted"/>
<dbReference type="SUPFAM" id="SSF57440">
    <property type="entry name" value="Kringle-like"/>
    <property type="match status" value="1"/>
</dbReference>
<comment type="caution">
    <text evidence="3">The sequence shown here is derived from an EMBL/GenBank/DDBJ whole genome shotgun (WGS) entry which is preliminary data.</text>
</comment>
<organism evidence="3 4">
    <name type="scientific">Mytilus edulis</name>
    <name type="common">Blue mussel</name>
    <dbReference type="NCBI Taxonomy" id="6550"/>
    <lineage>
        <taxon>Eukaryota</taxon>
        <taxon>Metazoa</taxon>
        <taxon>Spiralia</taxon>
        <taxon>Lophotrochozoa</taxon>
        <taxon>Mollusca</taxon>
        <taxon>Bivalvia</taxon>
        <taxon>Autobranchia</taxon>
        <taxon>Pteriomorphia</taxon>
        <taxon>Mytilida</taxon>
        <taxon>Mytiloidea</taxon>
        <taxon>Mytilidae</taxon>
        <taxon>Mytilinae</taxon>
        <taxon>Mytilus</taxon>
    </lineage>
</organism>
<dbReference type="InterPro" id="IPR013806">
    <property type="entry name" value="Kringle-like"/>
</dbReference>
<reference evidence="3" key="1">
    <citation type="submission" date="2021-03" db="EMBL/GenBank/DDBJ databases">
        <authorList>
            <person name="Bekaert M."/>
        </authorList>
    </citation>
    <scope>NUCLEOTIDE SEQUENCE</scope>
</reference>
<dbReference type="EC" id="3.4.21.5" evidence="3"/>
<dbReference type="InterPro" id="IPR007110">
    <property type="entry name" value="Ig-like_dom"/>
</dbReference>